<dbReference type="InParanoid" id="C1E2B9"/>
<dbReference type="EMBL" id="CP001324">
    <property type="protein sequence ID" value="ACO62315.1"/>
    <property type="molecule type" value="Genomic_DNA"/>
</dbReference>
<dbReference type="PANTHER" id="PTHR10859:SF91">
    <property type="entry name" value="DOLICHYL-PHOSPHATE BETA-GLUCOSYLTRANSFERASE"/>
    <property type="match status" value="1"/>
</dbReference>
<dbReference type="RefSeq" id="XP_002501057.1">
    <property type="nucleotide sequence ID" value="XM_002501011.1"/>
</dbReference>
<dbReference type="Pfam" id="PF00535">
    <property type="entry name" value="Glycos_transf_2"/>
    <property type="match status" value="1"/>
</dbReference>
<evidence type="ECO:0000313" key="5">
    <source>
        <dbReference type="Proteomes" id="UP000002009"/>
    </source>
</evidence>
<protein>
    <submittedName>
        <fullName evidence="4">Glycosyltransferase family 2 protein</fullName>
    </submittedName>
</protein>
<dbReference type="GO" id="GO:0006487">
    <property type="term" value="P:protein N-linked glycosylation"/>
    <property type="evidence" value="ECO:0007669"/>
    <property type="project" value="TreeGrafter"/>
</dbReference>
<dbReference type="Proteomes" id="UP000002009">
    <property type="component" value="Chromosome 3"/>
</dbReference>
<dbReference type="GO" id="GO:0016740">
    <property type="term" value="F:transferase activity"/>
    <property type="evidence" value="ECO:0007669"/>
    <property type="project" value="UniProtKB-KW"/>
</dbReference>
<feature type="region of interest" description="Disordered" evidence="1">
    <location>
        <begin position="1"/>
        <end position="28"/>
    </location>
</feature>
<dbReference type="InterPro" id="IPR001173">
    <property type="entry name" value="Glyco_trans_2-like"/>
</dbReference>
<dbReference type="InterPro" id="IPR029044">
    <property type="entry name" value="Nucleotide-diphossugar_trans"/>
</dbReference>
<dbReference type="GO" id="GO:0005789">
    <property type="term" value="C:endoplasmic reticulum membrane"/>
    <property type="evidence" value="ECO:0007669"/>
    <property type="project" value="TreeGrafter"/>
</dbReference>
<dbReference type="STRING" id="296587.C1E2B9"/>
<reference evidence="4 5" key="1">
    <citation type="journal article" date="2009" name="Science">
        <title>Green evolution and dynamic adaptations revealed by genomes of the marine picoeukaryotes Micromonas.</title>
        <authorList>
            <person name="Worden A.Z."/>
            <person name="Lee J.H."/>
            <person name="Mock T."/>
            <person name="Rouze P."/>
            <person name="Simmons M.P."/>
            <person name="Aerts A.L."/>
            <person name="Allen A.E."/>
            <person name="Cuvelier M.L."/>
            <person name="Derelle E."/>
            <person name="Everett M.V."/>
            <person name="Foulon E."/>
            <person name="Grimwood J."/>
            <person name="Gundlach H."/>
            <person name="Henrissat B."/>
            <person name="Napoli C."/>
            <person name="McDonald S.M."/>
            <person name="Parker M.S."/>
            <person name="Rombauts S."/>
            <person name="Salamov A."/>
            <person name="Von Dassow P."/>
            <person name="Badger J.H."/>
            <person name="Coutinho P.M."/>
            <person name="Demir E."/>
            <person name="Dubchak I."/>
            <person name="Gentemann C."/>
            <person name="Eikrem W."/>
            <person name="Gready J.E."/>
            <person name="John U."/>
            <person name="Lanier W."/>
            <person name="Lindquist E.A."/>
            <person name="Lucas S."/>
            <person name="Mayer K.F."/>
            <person name="Moreau H."/>
            <person name="Not F."/>
            <person name="Otillar R."/>
            <person name="Panaud O."/>
            <person name="Pangilinan J."/>
            <person name="Paulsen I."/>
            <person name="Piegu B."/>
            <person name="Poliakov A."/>
            <person name="Robbens S."/>
            <person name="Schmutz J."/>
            <person name="Toulza E."/>
            <person name="Wyss T."/>
            <person name="Zelensky A."/>
            <person name="Zhou K."/>
            <person name="Armbrust E.V."/>
            <person name="Bhattacharya D."/>
            <person name="Goodenough U.W."/>
            <person name="Van de Peer Y."/>
            <person name="Grigoriev I.V."/>
        </authorList>
    </citation>
    <scope>NUCLEOTIDE SEQUENCE [LARGE SCALE GENOMIC DNA]</scope>
    <source>
        <strain evidence="5">RCC299 / NOUM17</strain>
    </source>
</reference>
<gene>
    <name evidence="4" type="ORF">MICPUN_57182</name>
</gene>
<keyword evidence="2" id="KW-0472">Membrane</keyword>
<feature type="domain" description="Glycosyltransferase 2-like" evidence="3">
    <location>
        <begin position="35"/>
        <end position="200"/>
    </location>
</feature>
<keyword evidence="2" id="KW-1133">Transmembrane helix</keyword>
<sequence>MGRAKKATASPGRLGDLSSSSSGSLEGAARGRNTTIVIPCYNEAERLRTDEFLAFARREHDTQLLFVNDGSTDDTSDVIRSMRRRCPDRIDVVDMPVNVGKAEAVRRGMQIGCMSGSRFVGFWDADLATPLDHVAMFKEVMEDKPEVDMVFGARVGLLGRDIRRSMKRHYLGRVFATLASITLGLGVYDTQCGSKLFRVDDRGDLETVISMPFHTRWVFDCEMIGRFSALRRSRVRGGVRKWGKVDDGDMSGSIYEYPLHRWEDVGGSKVKSSDVIKMAWGLMQVRRRYFWRRWPVLAPSRTGWEGWVDGWNFAFKPRFN</sequence>
<keyword evidence="4" id="KW-0808">Transferase</keyword>
<dbReference type="eggNOG" id="KOG2977">
    <property type="taxonomic scope" value="Eukaryota"/>
</dbReference>
<organism evidence="4 5">
    <name type="scientific">Micromonas commoda (strain RCC299 / NOUM17 / CCMP2709)</name>
    <name type="common">Picoplanktonic green alga</name>
    <dbReference type="NCBI Taxonomy" id="296587"/>
    <lineage>
        <taxon>Eukaryota</taxon>
        <taxon>Viridiplantae</taxon>
        <taxon>Chlorophyta</taxon>
        <taxon>Mamiellophyceae</taxon>
        <taxon>Mamiellales</taxon>
        <taxon>Mamiellaceae</taxon>
        <taxon>Micromonas</taxon>
    </lineage>
</organism>
<dbReference type="OrthoDB" id="3784at2759"/>
<evidence type="ECO:0000256" key="2">
    <source>
        <dbReference type="SAM" id="Phobius"/>
    </source>
</evidence>
<evidence type="ECO:0000256" key="1">
    <source>
        <dbReference type="SAM" id="MobiDB-lite"/>
    </source>
</evidence>
<keyword evidence="5" id="KW-1185">Reference proteome</keyword>
<keyword evidence="2" id="KW-0812">Transmembrane</keyword>
<proteinExistence type="predicted"/>
<name>C1E2B9_MICCC</name>
<accession>C1E2B9</accession>
<dbReference type="SUPFAM" id="SSF53448">
    <property type="entry name" value="Nucleotide-diphospho-sugar transferases"/>
    <property type="match status" value="1"/>
</dbReference>
<dbReference type="OMA" id="RWIHADG"/>
<dbReference type="KEGG" id="mis:MICPUN_57182"/>
<evidence type="ECO:0000313" key="4">
    <source>
        <dbReference type="EMBL" id="ACO62315.1"/>
    </source>
</evidence>
<dbReference type="GeneID" id="8241823"/>
<dbReference type="AlphaFoldDB" id="C1E2B9"/>
<dbReference type="PANTHER" id="PTHR10859">
    <property type="entry name" value="GLYCOSYL TRANSFERASE"/>
    <property type="match status" value="1"/>
</dbReference>
<feature type="transmembrane region" description="Helical" evidence="2">
    <location>
        <begin position="170"/>
        <end position="188"/>
    </location>
</feature>
<feature type="compositionally biased region" description="Low complexity" evidence="1">
    <location>
        <begin position="10"/>
        <end position="28"/>
    </location>
</feature>
<evidence type="ECO:0000259" key="3">
    <source>
        <dbReference type="Pfam" id="PF00535"/>
    </source>
</evidence>
<dbReference type="Gene3D" id="3.90.550.10">
    <property type="entry name" value="Spore Coat Polysaccharide Biosynthesis Protein SpsA, Chain A"/>
    <property type="match status" value="1"/>
</dbReference>
<dbReference type="CAZy" id="GT2">
    <property type="family name" value="Glycosyltransferase Family 2"/>
</dbReference>